<dbReference type="GO" id="GO:0005524">
    <property type="term" value="F:ATP binding"/>
    <property type="evidence" value="ECO:0007669"/>
    <property type="project" value="UniProtKB-KW"/>
</dbReference>
<evidence type="ECO:0000256" key="10">
    <source>
        <dbReference type="ARBA" id="ARBA00047493"/>
    </source>
</evidence>
<evidence type="ECO:0000313" key="14">
    <source>
        <dbReference type="EMBL" id="EOW84125.1"/>
    </source>
</evidence>
<sequence length="441" mass="49784">MVLTENEAIEWIHSRLKFGSRPGLERVQAILAALDHPENKIPTIHIAGTNGKGSTVSYLKSFLMELGLTVGTFTSPYIESFNERMMINGQPIPAEKLVSLTQKVQAIVEKLDNNEHLAGATEFEIITAMGFLYFYEEQVDIAVIEVGLGGLLDCTNVITPILTGITTIGLDHQDILGESLAEIAFQKAGIIKRKVPLVTGVIDEESLVVINQIAKEKQATVWHYGTDYQATYLHRKQPWGECFDYQDEEGMIKNLVTPLLGHHQVENAAMAIRLFKVYCQLKKIPFQNKWLIQGLAKTFWPARMEKISDQPLIILDGAHNLPAMHRLVENLQDFKDYHKYILFSALQTKDVFGMLDTLLALPNTEIIVSSFEHPKSITMTEQIEQYAPEKLSVVSLWQFGLAEILENMQEQDMLLITGSLYFVSQVRQLLLNEIENQEEGV</sequence>
<dbReference type="GO" id="GO:0004326">
    <property type="term" value="F:tetrahydrofolylpolyglutamate synthase activity"/>
    <property type="evidence" value="ECO:0007669"/>
    <property type="project" value="UniProtKB-EC"/>
</dbReference>
<dbReference type="eggNOG" id="COG0285">
    <property type="taxonomic scope" value="Bacteria"/>
</dbReference>
<dbReference type="InterPro" id="IPR001645">
    <property type="entry name" value="Folylpolyglutamate_synth"/>
</dbReference>
<gene>
    <name evidence="14" type="ORF">I568_00611</name>
</gene>
<evidence type="ECO:0000256" key="7">
    <source>
        <dbReference type="ARBA" id="ARBA00022840"/>
    </source>
</evidence>
<evidence type="ECO:0000256" key="2">
    <source>
        <dbReference type="ARBA" id="ARBA00008276"/>
    </source>
</evidence>
<dbReference type="Pfam" id="PF08245">
    <property type="entry name" value="Mur_ligase_M"/>
    <property type="match status" value="1"/>
</dbReference>
<dbReference type="InterPro" id="IPR018109">
    <property type="entry name" value="Folylpolyglutamate_synth_CS"/>
</dbReference>
<comment type="cofactor">
    <cofactor evidence="1">
        <name>Mg(2+)</name>
        <dbReference type="ChEBI" id="CHEBI:18420"/>
    </cofactor>
</comment>
<dbReference type="EC" id="6.3.2.17" evidence="3"/>
<evidence type="ECO:0000256" key="8">
    <source>
        <dbReference type="ARBA" id="ARBA00022842"/>
    </source>
</evidence>
<keyword evidence="15" id="KW-1185">Reference proteome</keyword>
<dbReference type="OrthoDB" id="9809356at2"/>
<dbReference type="Proteomes" id="UP000014113">
    <property type="component" value="Unassembled WGS sequence"/>
</dbReference>
<dbReference type="InterPro" id="IPR036565">
    <property type="entry name" value="Mur-like_cat_sf"/>
</dbReference>
<dbReference type="RefSeq" id="WP_016182189.1">
    <property type="nucleotide sequence ID" value="NZ_JXKI01000015.1"/>
</dbReference>
<evidence type="ECO:0000256" key="1">
    <source>
        <dbReference type="ARBA" id="ARBA00001946"/>
    </source>
</evidence>
<evidence type="ECO:0000256" key="5">
    <source>
        <dbReference type="ARBA" id="ARBA00022723"/>
    </source>
</evidence>
<protein>
    <recommendedName>
        <fullName evidence="3">tetrahydrofolate synthase</fullName>
        <ecNumber evidence="3">6.3.2.17</ecNumber>
    </recommendedName>
    <alternativeName>
        <fullName evidence="9">Tetrahydrofolylpolyglutamate synthase</fullName>
    </alternativeName>
</protein>
<evidence type="ECO:0000313" key="15">
    <source>
        <dbReference type="Proteomes" id="UP000014113"/>
    </source>
</evidence>
<accession>S0KJE1</accession>
<keyword evidence="5" id="KW-0479">Metal-binding</keyword>
<dbReference type="FunFam" id="3.40.1190.10:FF:000011">
    <property type="entry name" value="Folylpolyglutamate synthase/dihydrofolate synthase"/>
    <property type="match status" value="1"/>
</dbReference>
<dbReference type="PIRSF" id="PIRSF001563">
    <property type="entry name" value="Folylpolyglu_synth"/>
    <property type="match status" value="1"/>
</dbReference>
<dbReference type="Gene3D" id="3.40.1190.10">
    <property type="entry name" value="Mur-like, catalytic domain"/>
    <property type="match status" value="1"/>
</dbReference>
<feature type="domain" description="Mur ligase central" evidence="13">
    <location>
        <begin position="46"/>
        <end position="272"/>
    </location>
</feature>
<evidence type="ECO:0000256" key="11">
    <source>
        <dbReference type="PIRNR" id="PIRNR001563"/>
    </source>
</evidence>
<keyword evidence="6 11" id="KW-0547">Nucleotide-binding</keyword>
<evidence type="ECO:0000256" key="4">
    <source>
        <dbReference type="ARBA" id="ARBA00022598"/>
    </source>
</evidence>
<comment type="similarity">
    <text evidence="2 11">Belongs to the folylpolyglutamate synthase family.</text>
</comment>
<evidence type="ECO:0000259" key="13">
    <source>
        <dbReference type="Pfam" id="PF08245"/>
    </source>
</evidence>
<dbReference type="PANTHER" id="PTHR11136:SF0">
    <property type="entry name" value="DIHYDROFOLATE SYNTHETASE-RELATED"/>
    <property type="match status" value="1"/>
</dbReference>
<evidence type="ECO:0000256" key="6">
    <source>
        <dbReference type="ARBA" id="ARBA00022741"/>
    </source>
</evidence>
<proteinExistence type="inferred from homology"/>
<organism evidence="14 15">
    <name type="scientific">Enterococcus columbae DSM 7374 = ATCC 51263</name>
    <dbReference type="NCBI Taxonomy" id="1121865"/>
    <lineage>
        <taxon>Bacteria</taxon>
        <taxon>Bacillati</taxon>
        <taxon>Bacillota</taxon>
        <taxon>Bacilli</taxon>
        <taxon>Lactobacillales</taxon>
        <taxon>Enterococcaceae</taxon>
        <taxon>Enterococcus</taxon>
    </lineage>
</organism>
<dbReference type="InterPro" id="IPR036615">
    <property type="entry name" value="Mur_ligase_C_dom_sf"/>
</dbReference>
<dbReference type="PATRIC" id="fig|1121865.3.peg.13"/>
<dbReference type="InterPro" id="IPR013221">
    <property type="entry name" value="Mur_ligase_cen"/>
</dbReference>
<dbReference type="STRING" id="1121865.OMW_00017"/>
<dbReference type="Gene3D" id="3.90.190.20">
    <property type="entry name" value="Mur ligase, C-terminal domain"/>
    <property type="match status" value="1"/>
</dbReference>
<dbReference type="SUPFAM" id="SSF53244">
    <property type="entry name" value="MurD-like peptide ligases, peptide-binding domain"/>
    <property type="match status" value="1"/>
</dbReference>
<dbReference type="EMBL" id="ASWJ01000004">
    <property type="protein sequence ID" value="EOW84125.1"/>
    <property type="molecule type" value="Genomic_DNA"/>
</dbReference>
<comment type="caution">
    <text evidence="14">The sequence shown here is derived from an EMBL/GenBank/DDBJ whole genome shotgun (WGS) entry which is preliminary data.</text>
</comment>
<evidence type="ECO:0000256" key="9">
    <source>
        <dbReference type="ARBA" id="ARBA00030592"/>
    </source>
</evidence>
<dbReference type="SUPFAM" id="SSF53623">
    <property type="entry name" value="MurD-like peptide ligases, catalytic domain"/>
    <property type="match status" value="1"/>
</dbReference>
<comment type="catalytic activity">
    <reaction evidence="10">
        <text>(6S)-5,6,7,8-tetrahydrofolyl-(gamma-L-Glu)(n) + L-glutamate + ATP = (6S)-5,6,7,8-tetrahydrofolyl-(gamma-L-Glu)(n+1) + ADP + phosphate + H(+)</text>
        <dbReference type="Rhea" id="RHEA:10580"/>
        <dbReference type="Rhea" id="RHEA-COMP:14738"/>
        <dbReference type="Rhea" id="RHEA-COMP:14740"/>
        <dbReference type="ChEBI" id="CHEBI:15378"/>
        <dbReference type="ChEBI" id="CHEBI:29985"/>
        <dbReference type="ChEBI" id="CHEBI:30616"/>
        <dbReference type="ChEBI" id="CHEBI:43474"/>
        <dbReference type="ChEBI" id="CHEBI:141005"/>
        <dbReference type="ChEBI" id="CHEBI:456216"/>
        <dbReference type="EC" id="6.3.2.17"/>
    </reaction>
</comment>
<dbReference type="Pfam" id="PF02875">
    <property type="entry name" value="Mur_ligase_C"/>
    <property type="match status" value="1"/>
</dbReference>
<feature type="domain" description="Mur ligase C-terminal" evidence="12">
    <location>
        <begin position="303"/>
        <end position="419"/>
    </location>
</feature>
<dbReference type="InterPro" id="IPR004101">
    <property type="entry name" value="Mur_ligase_C"/>
</dbReference>
<dbReference type="AlphaFoldDB" id="S0KJE1"/>
<keyword evidence="8" id="KW-0460">Magnesium</keyword>
<dbReference type="GO" id="GO:0005737">
    <property type="term" value="C:cytoplasm"/>
    <property type="evidence" value="ECO:0007669"/>
    <property type="project" value="TreeGrafter"/>
</dbReference>
<evidence type="ECO:0000259" key="12">
    <source>
        <dbReference type="Pfam" id="PF02875"/>
    </source>
</evidence>
<dbReference type="NCBIfam" id="TIGR01499">
    <property type="entry name" value="folC"/>
    <property type="match status" value="1"/>
</dbReference>
<keyword evidence="4 11" id="KW-0436">Ligase</keyword>
<keyword evidence="7 11" id="KW-0067">ATP-binding</keyword>
<dbReference type="PROSITE" id="PS01012">
    <property type="entry name" value="FOLYLPOLYGLU_SYNT_2"/>
    <property type="match status" value="1"/>
</dbReference>
<name>S0KJE1_9ENTE</name>
<dbReference type="GO" id="GO:0008841">
    <property type="term" value="F:dihydrofolate synthase activity"/>
    <property type="evidence" value="ECO:0007669"/>
    <property type="project" value="TreeGrafter"/>
</dbReference>
<dbReference type="PANTHER" id="PTHR11136">
    <property type="entry name" value="FOLYLPOLYGLUTAMATE SYNTHASE-RELATED"/>
    <property type="match status" value="1"/>
</dbReference>
<evidence type="ECO:0000256" key="3">
    <source>
        <dbReference type="ARBA" id="ARBA00013025"/>
    </source>
</evidence>
<dbReference type="GO" id="GO:0046872">
    <property type="term" value="F:metal ion binding"/>
    <property type="evidence" value="ECO:0007669"/>
    <property type="project" value="UniProtKB-KW"/>
</dbReference>
<reference evidence="14 15" key="1">
    <citation type="submission" date="2013-03" db="EMBL/GenBank/DDBJ databases">
        <title>The Genome Sequence of Enterococcus columbae ATCC_51263 (PacBio/Illumina hybrid assembly).</title>
        <authorList>
            <consortium name="The Broad Institute Genomics Platform"/>
            <consortium name="The Broad Institute Genome Sequencing Center for Infectious Disease"/>
            <person name="Earl A."/>
            <person name="Russ C."/>
            <person name="Gilmore M."/>
            <person name="Surin D."/>
            <person name="Walker B."/>
            <person name="Young S."/>
            <person name="Zeng Q."/>
            <person name="Gargeya S."/>
            <person name="Fitzgerald M."/>
            <person name="Haas B."/>
            <person name="Abouelleil A."/>
            <person name="Allen A.W."/>
            <person name="Alvarado L."/>
            <person name="Arachchi H.M."/>
            <person name="Berlin A.M."/>
            <person name="Chapman S.B."/>
            <person name="Gainer-Dewar J."/>
            <person name="Goldberg J."/>
            <person name="Griggs A."/>
            <person name="Gujja S."/>
            <person name="Hansen M."/>
            <person name="Howarth C."/>
            <person name="Imamovic A."/>
            <person name="Ireland A."/>
            <person name="Larimer J."/>
            <person name="McCowan C."/>
            <person name="Murphy C."/>
            <person name="Pearson M."/>
            <person name="Poon T.W."/>
            <person name="Priest M."/>
            <person name="Roberts A."/>
            <person name="Saif S."/>
            <person name="Shea T."/>
            <person name="Sisk P."/>
            <person name="Sykes S."/>
            <person name="Wortman J."/>
            <person name="Nusbaum C."/>
            <person name="Birren B."/>
        </authorList>
    </citation>
    <scope>NUCLEOTIDE SEQUENCE [LARGE SCALE GENOMIC DNA]</scope>
    <source>
        <strain evidence="14 15">ATCC 51263</strain>
    </source>
</reference>